<feature type="region of interest" description="Disordered" evidence="1">
    <location>
        <begin position="35"/>
        <end position="76"/>
    </location>
</feature>
<dbReference type="Proteomes" id="UP001367676">
    <property type="component" value="Unassembled WGS sequence"/>
</dbReference>
<sequence>MDTKLRSSRKDNSRNYNQFTKLLSARRLFGAKGFAEAEGGGRDESREEAQKAESTAEPLLRFPLRDEGAGENPSGN</sequence>
<dbReference type="AlphaFoldDB" id="A0AAN9TKT1"/>
<comment type="caution">
    <text evidence="2">The sequence shown here is derived from an EMBL/GenBank/DDBJ whole genome shotgun (WGS) entry which is preliminary data.</text>
</comment>
<evidence type="ECO:0000313" key="2">
    <source>
        <dbReference type="EMBL" id="KAK7595311.1"/>
    </source>
</evidence>
<accession>A0AAN9TKT1</accession>
<feature type="compositionally biased region" description="Basic and acidic residues" evidence="1">
    <location>
        <begin position="39"/>
        <end position="51"/>
    </location>
</feature>
<reference evidence="2 3" key="1">
    <citation type="submission" date="2024-03" db="EMBL/GenBank/DDBJ databases">
        <title>Adaptation during the transition from Ophiocordyceps entomopathogen to insect associate is accompanied by gene loss and intensified selection.</title>
        <authorList>
            <person name="Ward C.M."/>
            <person name="Onetto C.A."/>
            <person name="Borneman A.R."/>
        </authorList>
    </citation>
    <scope>NUCLEOTIDE SEQUENCE [LARGE SCALE GENOMIC DNA]</scope>
    <source>
        <strain evidence="2">AWRI1</strain>
        <tissue evidence="2">Single Adult Female</tissue>
    </source>
</reference>
<keyword evidence="3" id="KW-1185">Reference proteome</keyword>
<proteinExistence type="predicted"/>
<organism evidence="2 3">
    <name type="scientific">Parthenolecanium corni</name>
    <dbReference type="NCBI Taxonomy" id="536013"/>
    <lineage>
        <taxon>Eukaryota</taxon>
        <taxon>Metazoa</taxon>
        <taxon>Ecdysozoa</taxon>
        <taxon>Arthropoda</taxon>
        <taxon>Hexapoda</taxon>
        <taxon>Insecta</taxon>
        <taxon>Pterygota</taxon>
        <taxon>Neoptera</taxon>
        <taxon>Paraneoptera</taxon>
        <taxon>Hemiptera</taxon>
        <taxon>Sternorrhyncha</taxon>
        <taxon>Coccoidea</taxon>
        <taxon>Coccidae</taxon>
        <taxon>Parthenolecanium</taxon>
    </lineage>
</organism>
<evidence type="ECO:0000313" key="3">
    <source>
        <dbReference type="Proteomes" id="UP001367676"/>
    </source>
</evidence>
<gene>
    <name evidence="2" type="ORF">V9T40_013136</name>
</gene>
<evidence type="ECO:0000256" key="1">
    <source>
        <dbReference type="SAM" id="MobiDB-lite"/>
    </source>
</evidence>
<name>A0AAN9TKT1_9HEMI</name>
<protein>
    <submittedName>
        <fullName evidence="2">Uncharacterized protein</fullName>
    </submittedName>
</protein>
<dbReference type="EMBL" id="JBBCAQ010000018">
    <property type="protein sequence ID" value="KAK7595311.1"/>
    <property type="molecule type" value="Genomic_DNA"/>
</dbReference>